<evidence type="ECO:0000256" key="6">
    <source>
        <dbReference type="PROSITE-ProRule" id="PRU00089"/>
    </source>
</evidence>
<dbReference type="InterPro" id="IPR000253">
    <property type="entry name" value="FHA_dom"/>
</dbReference>
<keyword evidence="5 6" id="KW-0539">Nucleus</keyword>
<feature type="region of interest" description="Disordered" evidence="7">
    <location>
        <begin position="629"/>
        <end position="649"/>
    </location>
</feature>
<comment type="subcellular location">
    <subcellularLocation>
        <location evidence="1 6">Nucleus</location>
    </subcellularLocation>
</comment>
<dbReference type="PROSITE" id="PS50006">
    <property type="entry name" value="FHA_DOMAIN"/>
    <property type="match status" value="1"/>
</dbReference>
<feature type="domain" description="Fork-head" evidence="9">
    <location>
        <begin position="229"/>
        <end position="316"/>
    </location>
</feature>
<dbReference type="Pfam" id="PF00498">
    <property type="entry name" value="FHA"/>
    <property type="match status" value="1"/>
</dbReference>
<dbReference type="PRINTS" id="PR00053">
    <property type="entry name" value="FORKHEAD"/>
</dbReference>
<dbReference type="GO" id="GO:0005634">
    <property type="term" value="C:nucleus"/>
    <property type="evidence" value="ECO:0007669"/>
    <property type="project" value="UniProtKB-SubCell"/>
</dbReference>
<organism evidence="10 11">
    <name type="scientific">Mycena citricolor</name>
    <dbReference type="NCBI Taxonomy" id="2018698"/>
    <lineage>
        <taxon>Eukaryota</taxon>
        <taxon>Fungi</taxon>
        <taxon>Dikarya</taxon>
        <taxon>Basidiomycota</taxon>
        <taxon>Agaricomycotina</taxon>
        <taxon>Agaricomycetes</taxon>
        <taxon>Agaricomycetidae</taxon>
        <taxon>Agaricales</taxon>
        <taxon>Marasmiineae</taxon>
        <taxon>Mycenaceae</taxon>
        <taxon>Mycena</taxon>
    </lineage>
</organism>
<feature type="region of interest" description="Disordered" evidence="7">
    <location>
        <begin position="474"/>
        <end position="497"/>
    </location>
</feature>
<evidence type="ECO:0000313" key="10">
    <source>
        <dbReference type="EMBL" id="CAK5262967.1"/>
    </source>
</evidence>
<feature type="compositionally biased region" description="Pro residues" evidence="7">
    <location>
        <begin position="213"/>
        <end position="225"/>
    </location>
</feature>
<feature type="compositionally biased region" description="Pro residues" evidence="7">
    <location>
        <begin position="166"/>
        <end position="178"/>
    </location>
</feature>
<feature type="domain" description="FHA" evidence="8">
    <location>
        <begin position="41"/>
        <end position="105"/>
    </location>
</feature>
<evidence type="ECO:0000256" key="1">
    <source>
        <dbReference type="ARBA" id="ARBA00004123"/>
    </source>
</evidence>
<proteinExistence type="predicted"/>
<name>A0AAD2GVK3_9AGAR</name>
<dbReference type="PROSITE" id="PS50039">
    <property type="entry name" value="FORK_HEAD_3"/>
    <property type="match status" value="1"/>
</dbReference>
<feature type="compositionally biased region" description="Polar residues" evidence="7">
    <location>
        <begin position="190"/>
        <end position="200"/>
    </location>
</feature>
<evidence type="ECO:0000259" key="8">
    <source>
        <dbReference type="PROSITE" id="PS50006"/>
    </source>
</evidence>
<dbReference type="PANTHER" id="PTHR45881:SF1">
    <property type="entry name" value="FORK HEAD PROTEIN HOMOLOG 2"/>
    <property type="match status" value="1"/>
</dbReference>
<dbReference type="SUPFAM" id="SSF49879">
    <property type="entry name" value="SMAD/FHA domain"/>
    <property type="match status" value="1"/>
</dbReference>
<evidence type="ECO:0000259" key="9">
    <source>
        <dbReference type="PROSITE" id="PS50039"/>
    </source>
</evidence>
<feature type="region of interest" description="Disordered" evidence="7">
    <location>
        <begin position="127"/>
        <end position="227"/>
    </location>
</feature>
<evidence type="ECO:0000256" key="2">
    <source>
        <dbReference type="ARBA" id="ARBA00023015"/>
    </source>
</evidence>
<sequence>MDCSTSPQNGSTAEDPAAGKISAYYSLVFPTVTFYVRTLSVTIGRRCSPSSGSSSAPDGPQVDVDLGALKSVSRLHAKIEYDQEEDRFVLIVVGRNGAWVDGVWSARGSRTPLGERSQIQIASRTFHFVLPPPPPPEDSPSPSSRSSTNRPLSPSVDIDVASLSPPSSPQSRSPPPVNAKPLTPLRDPQISASKSPGSKVTTKKRKKLELSSPPLPPKPKLPPGEVPEKPALTLRQLILLAIKGLDGKGTLQEICNWIMKAYEHYQHVDDKWMSSVRHTLSSDKHFTKLERSTQGKGFFWTINEAVEEQTIARETRVDKAAADVAFFSPLGGKRPTWSAKAIPSVLPSAPETAQAKRPTWSAKAIPPVPISAPAPVEDKRPTWAAKSIPSATTSVPISLSLARPHVVATPKPALSMNPLPHGLYTYTVPKPTAKPPYPALTQSRVNLLTTTTPKPAIPVVPAAPIRAVPIPTLPAKPTTGTHKPASTPPAHMTASPASTSADVSVPIILGPIPATHPDYSPSHPNNSVKEGYMVLHERTLILDPTVFNGLGTDTLKELEKLGARKALAVLAGHMVRVLKERRALAARGRPRGRGRPKPGMPGRSAIVPLAAVGVPETTGLGLADSPLIIVDDSDGESQPAPKRQKTEIA</sequence>
<dbReference type="Gene3D" id="2.60.200.20">
    <property type="match status" value="1"/>
</dbReference>
<accession>A0AAD2GVK3</accession>
<dbReference type="GO" id="GO:0000978">
    <property type="term" value="F:RNA polymerase II cis-regulatory region sequence-specific DNA binding"/>
    <property type="evidence" value="ECO:0007669"/>
    <property type="project" value="TreeGrafter"/>
</dbReference>
<keyword evidence="2" id="KW-0805">Transcription regulation</keyword>
<dbReference type="CDD" id="cd00059">
    <property type="entry name" value="FH_FOX"/>
    <property type="match status" value="1"/>
</dbReference>
<dbReference type="EMBL" id="CAVNYO010000029">
    <property type="protein sequence ID" value="CAK5262967.1"/>
    <property type="molecule type" value="Genomic_DNA"/>
</dbReference>
<dbReference type="AlphaFoldDB" id="A0AAD2GVK3"/>
<dbReference type="Gene3D" id="1.10.10.10">
    <property type="entry name" value="Winged helix-like DNA-binding domain superfamily/Winged helix DNA-binding domain"/>
    <property type="match status" value="1"/>
</dbReference>
<comment type="caution">
    <text evidence="10">The sequence shown here is derived from an EMBL/GenBank/DDBJ whole genome shotgun (WGS) entry which is preliminary data.</text>
</comment>
<feature type="compositionally biased region" description="Low complexity" evidence="7">
    <location>
        <begin position="140"/>
        <end position="155"/>
    </location>
</feature>
<dbReference type="PANTHER" id="PTHR45881">
    <property type="entry name" value="CHECKPOINT SUPPRESSOR 1-LIKE, ISOFORM A-RELATED"/>
    <property type="match status" value="1"/>
</dbReference>
<feature type="compositionally biased region" description="Pro residues" evidence="7">
    <location>
        <begin position="130"/>
        <end position="139"/>
    </location>
</feature>
<dbReference type="CDD" id="cd22701">
    <property type="entry name" value="FHA_FKH1-like"/>
    <property type="match status" value="1"/>
</dbReference>
<keyword evidence="4" id="KW-0804">Transcription</keyword>
<evidence type="ECO:0000256" key="7">
    <source>
        <dbReference type="SAM" id="MobiDB-lite"/>
    </source>
</evidence>
<dbReference type="GO" id="GO:0000981">
    <property type="term" value="F:DNA-binding transcription factor activity, RNA polymerase II-specific"/>
    <property type="evidence" value="ECO:0007669"/>
    <property type="project" value="TreeGrafter"/>
</dbReference>
<dbReference type="SMART" id="SM00339">
    <property type="entry name" value="FH"/>
    <property type="match status" value="1"/>
</dbReference>
<evidence type="ECO:0000313" key="11">
    <source>
        <dbReference type="Proteomes" id="UP001295794"/>
    </source>
</evidence>
<evidence type="ECO:0000256" key="5">
    <source>
        <dbReference type="ARBA" id="ARBA00023242"/>
    </source>
</evidence>
<keyword evidence="11" id="KW-1185">Reference proteome</keyword>
<dbReference type="InterPro" id="IPR036388">
    <property type="entry name" value="WH-like_DNA-bd_sf"/>
</dbReference>
<evidence type="ECO:0000256" key="4">
    <source>
        <dbReference type="ARBA" id="ARBA00023163"/>
    </source>
</evidence>
<evidence type="ECO:0000256" key="3">
    <source>
        <dbReference type="ARBA" id="ARBA00023125"/>
    </source>
</evidence>
<gene>
    <name evidence="10" type="ORF">MYCIT1_LOCUS2086</name>
</gene>
<dbReference type="SUPFAM" id="SSF46785">
    <property type="entry name" value="Winged helix' DNA-binding domain"/>
    <property type="match status" value="1"/>
</dbReference>
<dbReference type="Pfam" id="PF00250">
    <property type="entry name" value="Forkhead"/>
    <property type="match status" value="1"/>
</dbReference>
<protein>
    <submittedName>
        <fullName evidence="10">Uncharacterized protein</fullName>
    </submittedName>
</protein>
<reference evidence="10" key="1">
    <citation type="submission" date="2023-11" db="EMBL/GenBank/DDBJ databases">
        <authorList>
            <person name="De Vega J J."/>
            <person name="De Vega J J."/>
        </authorList>
    </citation>
    <scope>NUCLEOTIDE SEQUENCE</scope>
</reference>
<dbReference type="InterPro" id="IPR008984">
    <property type="entry name" value="SMAD_FHA_dom_sf"/>
</dbReference>
<keyword evidence="3 6" id="KW-0238">DNA-binding</keyword>
<dbReference type="InterPro" id="IPR036390">
    <property type="entry name" value="WH_DNA-bd_sf"/>
</dbReference>
<feature type="DNA-binding region" description="Fork-head" evidence="6">
    <location>
        <begin position="229"/>
        <end position="316"/>
    </location>
</feature>
<dbReference type="Proteomes" id="UP001295794">
    <property type="component" value="Unassembled WGS sequence"/>
</dbReference>
<dbReference type="InterPro" id="IPR001766">
    <property type="entry name" value="Fork_head_dom"/>
</dbReference>